<feature type="transmembrane region" description="Helical" evidence="6">
    <location>
        <begin position="235"/>
        <end position="256"/>
    </location>
</feature>
<evidence type="ECO:0000256" key="4">
    <source>
        <dbReference type="ARBA" id="ARBA00022989"/>
    </source>
</evidence>
<feature type="domain" description="ComEC/Rec2-related protein" evidence="7">
    <location>
        <begin position="184"/>
        <end position="424"/>
    </location>
</feature>
<feature type="transmembrane region" description="Helical" evidence="6">
    <location>
        <begin position="276"/>
        <end position="309"/>
    </location>
</feature>
<sequence length="434" mass="48110">MEYCITAAAAYLIHFYPEFFSRSYIVIPLLSLQALIFTFRKKDSMLILLVALLFLQITESLAVSVFDTAIEHERVAMIHGRVIQDGQMRSGRKSGFRIQAYYSADGKADLYSAVGNVFVISPSSDFYYGDEVSVWGSFSGPVFYSYSSRLDSRPFLSEIRVKLISEVKGMFTLFGEAGELASLLILGTGSDGDYILTDDARTSGLSHVLALSGMHLSIIAFLFAKPLERCIGKKWGKAVLTAILFLFCFLSGWRPSLMRAFIFRSLFLLKVEAREAFMLSMVVLYFLFPYSTSDIGGLLSFISLSGILLLSERIAKGLRCFIPLPYAFLLSVGASAAALLFSVPFSLSLFGGYQMWAVVTSYPFNLLISVYMVMALFALLIPQLGYLLVILHSFLEQAFAITGRSELSTGMGEYLILALSIAALLIISYRVDAR</sequence>
<protein>
    <submittedName>
        <fullName evidence="8">ComEC/Rec2 family competence protein</fullName>
    </submittedName>
</protein>
<evidence type="ECO:0000313" key="9">
    <source>
        <dbReference type="Proteomes" id="UP000823615"/>
    </source>
</evidence>
<dbReference type="PANTHER" id="PTHR30619:SF7">
    <property type="entry name" value="BETA-LACTAMASE DOMAIN PROTEIN"/>
    <property type="match status" value="1"/>
</dbReference>
<evidence type="ECO:0000259" key="7">
    <source>
        <dbReference type="Pfam" id="PF03772"/>
    </source>
</evidence>
<dbReference type="EMBL" id="JADIMT010000112">
    <property type="protein sequence ID" value="MBO8437259.1"/>
    <property type="molecule type" value="Genomic_DNA"/>
</dbReference>
<organism evidence="8 9">
    <name type="scientific">Candidatus Ornithospirochaeta stercoripullorum</name>
    <dbReference type="NCBI Taxonomy" id="2840899"/>
    <lineage>
        <taxon>Bacteria</taxon>
        <taxon>Pseudomonadati</taxon>
        <taxon>Spirochaetota</taxon>
        <taxon>Spirochaetia</taxon>
        <taxon>Spirochaetales</taxon>
        <taxon>Spirochaetaceae</taxon>
        <taxon>Spirochaetaceae incertae sedis</taxon>
        <taxon>Candidatus Ornithospirochaeta</taxon>
    </lineage>
</organism>
<feature type="transmembrane region" description="Helical" evidence="6">
    <location>
        <begin position="46"/>
        <end position="66"/>
    </location>
</feature>
<comment type="subcellular location">
    <subcellularLocation>
        <location evidence="1">Cell membrane</location>
        <topology evidence="1">Multi-pass membrane protein</topology>
    </subcellularLocation>
</comment>
<keyword evidence="2" id="KW-1003">Cell membrane</keyword>
<gene>
    <name evidence="8" type="ORF">IAA97_09845</name>
</gene>
<evidence type="ECO:0000256" key="3">
    <source>
        <dbReference type="ARBA" id="ARBA00022692"/>
    </source>
</evidence>
<proteinExistence type="predicted"/>
<evidence type="ECO:0000256" key="2">
    <source>
        <dbReference type="ARBA" id="ARBA00022475"/>
    </source>
</evidence>
<dbReference type="InterPro" id="IPR052159">
    <property type="entry name" value="Competence_DNA_uptake"/>
</dbReference>
<evidence type="ECO:0000256" key="1">
    <source>
        <dbReference type="ARBA" id="ARBA00004651"/>
    </source>
</evidence>
<dbReference type="GO" id="GO:0005886">
    <property type="term" value="C:plasma membrane"/>
    <property type="evidence" value="ECO:0007669"/>
    <property type="project" value="UniProtKB-SubCell"/>
</dbReference>
<reference evidence="8" key="2">
    <citation type="journal article" date="2021" name="PeerJ">
        <title>Extensive microbial diversity within the chicken gut microbiome revealed by metagenomics and culture.</title>
        <authorList>
            <person name="Gilroy R."/>
            <person name="Ravi A."/>
            <person name="Getino M."/>
            <person name="Pursley I."/>
            <person name="Horton D.L."/>
            <person name="Alikhan N.F."/>
            <person name="Baker D."/>
            <person name="Gharbi K."/>
            <person name="Hall N."/>
            <person name="Watson M."/>
            <person name="Adriaenssens E.M."/>
            <person name="Foster-Nyarko E."/>
            <person name="Jarju S."/>
            <person name="Secka A."/>
            <person name="Antonio M."/>
            <person name="Oren A."/>
            <person name="Chaudhuri R.R."/>
            <person name="La Ragione R."/>
            <person name="Hildebrand F."/>
            <person name="Pallen M.J."/>
        </authorList>
    </citation>
    <scope>NUCLEOTIDE SEQUENCE</scope>
    <source>
        <strain evidence="8">7293</strain>
    </source>
</reference>
<feature type="transmembrane region" description="Helical" evidence="6">
    <location>
        <begin position="321"/>
        <end position="346"/>
    </location>
</feature>
<evidence type="ECO:0000256" key="6">
    <source>
        <dbReference type="SAM" id="Phobius"/>
    </source>
</evidence>
<comment type="caution">
    <text evidence="8">The sequence shown here is derived from an EMBL/GenBank/DDBJ whole genome shotgun (WGS) entry which is preliminary data.</text>
</comment>
<feature type="transmembrane region" description="Helical" evidence="6">
    <location>
        <begin position="19"/>
        <end position="39"/>
    </location>
</feature>
<feature type="transmembrane region" description="Helical" evidence="6">
    <location>
        <begin position="204"/>
        <end position="223"/>
    </location>
</feature>
<dbReference type="InterPro" id="IPR004477">
    <property type="entry name" value="ComEC_N"/>
</dbReference>
<accession>A0A9D9E0B7</accession>
<name>A0A9D9E0B7_9SPIO</name>
<keyword evidence="4 6" id="KW-1133">Transmembrane helix</keyword>
<dbReference type="Proteomes" id="UP000823615">
    <property type="component" value="Unassembled WGS sequence"/>
</dbReference>
<evidence type="ECO:0000313" key="8">
    <source>
        <dbReference type="EMBL" id="MBO8437259.1"/>
    </source>
</evidence>
<keyword evidence="3 6" id="KW-0812">Transmembrane</keyword>
<feature type="transmembrane region" description="Helical" evidence="6">
    <location>
        <begin position="366"/>
        <end position="391"/>
    </location>
</feature>
<evidence type="ECO:0000256" key="5">
    <source>
        <dbReference type="ARBA" id="ARBA00023136"/>
    </source>
</evidence>
<reference evidence="8" key="1">
    <citation type="submission" date="2020-10" db="EMBL/GenBank/DDBJ databases">
        <authorList>
            <person name="Gilroy R."/>
        </authorList>
    </citation>
    <scope>NUCLEOTIDE SEQUENCE</scope>
    <source>
        <strain evidence="8">7293</strain>
    </source>
</reference>
<dbReference type="PANTHER" id="PTHR30619">
    <property type="entry name" value="DNA INTERNALIZATION/COMPETENCE PROTEIN COMEC/REC2"/>
    <property type="match status" value="1"/>
</dbReference>
<dbReference type="AlphaFoldDB" id="A0A9D9E0B7"/>
<feature type="transmembrane region" description="Helical" evidence="6">
    <location>
        <begin position="412"/>
        <end position="431"/>
    </location>
</feature>
<keyword evidence="5 6" id="KW-0472">Membrane</keyword>
<dbReference type="Pfam" id="PF03772">
    <property type="entry name" value="Competence"/>
    <property type="match status" value="1"/>
</dbReference>